<dbReference type="GO" id="GO:0003677">
    <property type="term" value="F:DNA binding"/>
    <property type="evidence" value="ECO:0007669"/>
    <property type="project" value="UniProtKB-KW"/>
</dbReference>
<dbReference type="EMBL" id="SMFZ01000001">
    <property type="protein sequence ID" value="TCK25735.1"/>
    <property type="molecule type" value="Genomic_DNA"/>
</dbReference>
<dbReference type="InterPro" id="IPR036388">
    <property type="entry name" value="WH-like_DNA-bd_sf"/>
</dbReference>
<evidence type="ECO:0000313" key="10">
    <source>
        <dbReference type="EMBL" id="TCK25735.1"/>
    </source>
</evidence>
<dbReference type="SMART" id="SM00346">
    <property type="entry name" value="HTH_ICLR"/>
    <property type="match status" value="1"/>
</dbReference>
<evidence type="ECO:0000259" key="8">
    <source>
        <dbReference type="PROSITE" id="PS51077"/>
    </source>
</evidence>
<reference evidence="10 11" key="1">
    <citation type="submission" date="2019-03" db="EMBL/GenBank/DDBJ databases">
        <title>Sequencing the genomes of 1000 actinobacteria strains.</title>
        <authorList>
            <person name="Klenk H.-P."/>
        </authorList>
    </citation>
    <scope>NUCLEOTIDE SEQUENCE [LARGE SCALE GENOMIC DNA]</scope>
    <source>
        <strain evidence="10 11">DSM 44969</strain>
    </source>
</reference>
<dbReference type="GO" id="GO:0006071">
    <property type="term" value="P:glycerol metabolic process"/>
    <property type="evidence" value="ECO:0007669"/>
    <property type="project" value="UniProtKB-KW"/>
</dbReference>
<dbReference type="PROSITE" id="PS51078">
    <property type="entry name" value="ICLR_ED"/>
    <property type="match status" value="1"/>
</dbReference>
<comment type="caution">
    <text evidence="10">The sequence shown here is derived from an EMBL/GenBank/DDBJ whole genome shotgun (WGS) entry which is preliminary data.</text>
</comment>
<keyword evidence="3" id="KW-0238">DNA-binding</keyword>
<dbReference type="InterPro" id="IPR011991">
    <property type="entry name" value="ArsR-like_HTH"/>
</dbReference>
<comment type="function">
    <text evidence="5">May be an activator protein for the gylABX operon.</text>
</comment>
<evidence type="ECO:0000259" key="9">
    <source>
        <dbReference type="PROSITE" id="PS51078"/>
    </source>
</evidence>
<protein>
    <recommendedName>
        <fullName evidence="6">Glycerol operon regulatory protein</fullName>
    </recommendedName>
</protein>
<dbReference type="FunFam" id="1.10.10.10:FF:000056">
    <property type="entry name" value="IclR family transcriptional regulator"/>
    <property type="match status" value="1"/>
</dbReference>
<name>A0A4R1HXA8_PSEEN</name>
<evidence type="ECO:0000256" key="2">
    <source>
        <dbReference type="ARBA" id="ARBA00023015"/>
    </source>
</evidence>
<dbReference type="Pfam" id="PF01614">
    <property type="entry name" value="IclR_C"/>
    <property type="match status" value="1"/>
</dbReference>
<proteinExistence type="predicted"/>
<evidence type="ECO:0000256" key="3">
    <source>
        <dbReference type="ARBA" id="ARBA00023125"/>
    </source>
</evidence>
<feature type="region of interest" description="Disordered" evidence="7">
    <location>
        <begin position="1"/>
        <end position="24"/>
    </location>
</feature>
<feature type="domain" description="IclR-ED" evidence="9">
    <location>
        <begin position="89"/>
        <end position="273"/>
    </location>
</feature>
<dbReference type="InterPro" id="IPR050707">
    <property type="entry name" value="HTH_MetabolicPath_Reg"/>
</dbReference>
<dbReference type="OrthoDB" id="9807558at2"/>
<dbReference type="Gene3D" id="3.30.450.40">
    <property type="match status" value="1"/>
</dbReference>
<dbReference type="InterPro" id="IPR005471">
    <property type="entry name" value="Tscrpt_reg_IclR_N"/>
</dbReference>
<evidence type="ECO:0000256" key="7">
    <source>
        <dbReference type="SAM" id="MobiDB-lite"/>
    </source>
</evidence>
<evidence type="ECO:0000256" key="5">
    <source>
        <dbReference type="ARBA" id="ARBA00058938"/>
    </source>
</evidence>
<dbReference type="InterPro" id="IPR014757">
    <property type="entry name" value="Tscrpt_reg_IclR_C"/>
</dbReference>
<keyword evidence="2" id="KW-0805">Transcription regulation</keyword>
<dbReference type="PANTHER" id="PTHR30136:SF39">
    <property type="entry name" value="TRANSCRIPTIONAL REGULATORY PROTEIN"/>
    <property type="match status" value="1"/>
</dbReference>
<dbReference type="Proteomes" id="UP000295560">
    <property type="component" value="Unassembled WGS sequence"/>
</dbReference>
<organism evidence="10 11">
    <name type="scientific">Pseudonocardia endophytica</name>
    <dbReference type="NCBI Taxonomy" id="401976"/>
    <lineage>
        <taxon>Bacteria</taxon>
        <taxon>Bacillati</taxon>
        <taxon>Actinomycetota</taxon>
        <taxon>Actinomycetes</taxon>
        <taxon>Pseudonocardiales</taxon>
        <taxon>Pseudonocardiaceae</taxon>
        <taxon>Pseudonocardia</taxon>
    </lineage>
</organism>
<keyword evidence="11" id="KW-1185">Reference proteome</keyword>
<dbReference type="CDD" id="cd00090">
    <property type="entry name" value="HTH_ARSR"/>
    <property type="match status" value="1"/>
</dbReference>
<dbReference type="PROSITE" id="PS51077">
    <property type="entry name" value="HTH_ICLR"/>
    <property type="match status" value="1"/>
</dbReference>
<evidence type="ECO:0000313" key="11">
    <source>
        <dbReference type="Proteomes" id="UP000295560"/>
    </source>
</evidence>
<evidence type="ECO:0000256" key="4">
    <source>
        <dbReference type="ARBA" id="ARBA00023163"/>
    </source>
</evidence>
<keyword evidence="1" id="KW-0319">Glycerol metabolism</keyword>
<gene>
    <name evidence="10" type="ORF">EV378_1556</name>
</gene>
<dbReference type="PANTHER" id="PTHR30136">
    <property type="entry name" value="HELIX-TURN-HELIX TRANSCRIPTIONAL REGULATOR, ICLR FAMILY"/>
    <property type="match status" value="1"/>
</dbReference>
<sequence length="273" mass="29732">MTSRRRPFHNVEDKTRAGAEARPGSQSVRRALDLLSLVSRWERRGGLSVAAIAEETGLARPTTHRLLAELLHAGYLEQAPDRRYRLGPESYVVGAAAELRYGVQQQSVAAATRLAGASEDVAFVSIRRHHHHVCVHREEGRWPIRSHVLHVGDRLPLGVGAAGLAFLAALAPEVAAAAVAANEHEVVREHPHLTPDVVLGLVAAARERHGVAINRGLVVDDSAGISLVVPARQGDPVVALGIATISSRMQPERERWLETLLKREVEHLSRSEQ</sequence>
<dbReference type="Gene3D" id="1.10.10.10">
    <property type="entry name" value="Winged helix-like DNA-binding domain superfamily/Winged helix DNA-binding domain"/>
    <property type="match status" value="1"/>
</dbReference>
<dbReference type="InterPro" id="IPR029016">
    <property type="entry name" value="GAF-like_dom_sf"/>
</dbReference>
<dbReference type="GO" id="GO:0045892">
    <property type="term" value="P:negative regulation of DNA-templated transcription"/>
    <property type="evidence" value="ECO:0007669"/>
    <property type="project" value="TreeGrafter"/>
</dbReference>
<feature type="compositionally biased region" description="Basic and acidic residues" evidence="7">
    <location>
        <begin position="9"/>
        <end position="19"/>
    </location>
</feature>
<dbReference type="SUPFAM" id="SSF46785">
    <property type="entry name" value="Winged helix' DNA-binding domain"/>
    <property type="match status" value="1"/>
</dbReference>
<dbReference type="SUPFAM" id="SSF55781">
    <property type="entry name" value="GAF domain-like"/>
    <property type="match status" value="1"/>
</dbReference>
<keyword evidence="4" id="KW-0804">Transcription</keyword>
<dbReference type="InterPro" id="IPR036390">
    <property type="entry name" value="WH_DNA-bd_sf"/>
</dbReference>
<feature type="domain" description="HTH iclR-type" evidence="8">
    <location>
        <begin position="25"/>
        <end position="88"/>
    </location>
</feature>
<evidence type="ECO:0000256" key="6">
    <source>
        <dbReference type="ARBA" id="ARBA00070406"/>
    </source>
</evidence>
<dbReference type="GO" id="GO:0003700">
    <property type="term" value="F:DNA-binding transcription factor activity"/>
    <property type="evidence" value="ECO:0007669"/>
    <property type="project" value="TreeGrafter"/>
</dbReference>
<accession>A0A4R1HXA8</accession>
<dbReference type="Pfam" id="PF09339">
    <property type="entry name" value="HTH_IclR"/>
    <property type="match status" value="1"/>
</dbReference>
<dbReference type="AlphaFoldDB" id="A0A4R1HXA8"/>
<evidence type="ECO:0000256" key="1">
    <source>
        <dbReference type="ARBA" id="ARBA00022798"/>
    </source>
</evidence>